<evidence type="ECO:0000259" key="4">
    <source>
        <dbReference type="Pfam" id="PF13622"/>
    </source>
</evidence>
<protein>
    <submittedName>
        <fullName evidence="5">Acyl-CoA thioesterase II</fullName>
    </submittedName>
</protein>
<dbReference type="InterPro" id="IPR049449">
    <property type="entry name" value="TesB_ACOT8-like_N"/>
</dbReference>
<proteinExistence type="inferred from homology"/>
<accession>A0A1X2LDD2</accession>
<evidence type="ECO:0000256" key="2">
    <source>
        <dbReference type="ARBA" id="ARBA00022801"/>
    </source>
</evidence>
<name>A0A1X2LDD2_9MYCO</name>
<comment type="similarity">
    <text evidence="1">Belongs to the C/M/P thioester hydrolase family.</text>
</comment>
<dbReference type="InterPro" id="IPR042171">
    <property type="entry name" value="Acyl-CoA_hotdog"/>
</dbReference>
<dbReference type="AlphaFoldDB" id="A0A1X2LDD2"/>
<keyword evidence="2" id="KW-0378">Hydrolase</keyword>
<keyword evidence="6" id="KW-1185">Reference proteome</keyword>
<dbReference type="InterPro" id="IPR029069">
    <property type="entry name" value="HotDog_dom_sf"/>
</dbReference>
<dbReference type="Pfam" id="PF02551">
    <property type="entry name" value="Acyl_CoA_thio"/>
    <property type="match status" value="1"/>
</dbReference>
<organism evidence="5 6">
    <name type="scientific">Mycolicibacterium vulneris</name>
    <dbReference type="NCBI Taxonomy" id="547163"/>
    <lineage>
        <taxon>Bacteria</taxon>
        <taxon>Bacillati</taxon>
        <taxon>Actinomycetota</taxon>
        <taxon>Actinomycetes</taxon>
        <taxon>Mycobacteriales</taxon>
        <taxon>Mycobacteriaceae</taxon>
        <taxon>Mycolicibacterium</taxon>
    </lineage>
</organism>
<evidence type="ECO:0000256" key="1">
    <source>
        <dbReference type="ARBA" id="ARBA00006538"/>
    </source>
</evidence>
<dbReference type="PANTHER" id="PTHR11066:SF34">
    <property type="entry name" value="ACYL-COENZYME A THIOESTERASE 8"/>
    <property type="match status" value="1"/>
</dbReference>
<evidence type="ECO:0000259" key="3">
    <source>
        <dbReference type="Pfam" id="PF02551"/>
    </source>
</evidence>
<dbReference type="GO" id="GO:0009062">
    <property type="term" value="P:fatty acid catabolic process"/>
    <property type="evidence" value="ECO:0007669"/>
    <property type="project" value="TreeGrafter"/>
</dbReference>
<dbReference type="EMBL" id="NCXM01000002">
    <property type="protein sequence ID" value="OSC31976.1"/>
    <property type="molecule type" value="Genomic_DNA"/>
</dbReference>
<dbReference type="GO" id="GO:0047617">
    <property type="term" value="F:fatty acyl-CoA hydrolase activity"/>
    <property type="evidence" value="ECO:0007669"/>
    <property type="project" value="InterPro"/>
</dbReference>
<feature type="domain" description="Acyl-CoA thioesterase-like N-terminal HotDog" evidence="4">
    <location>
        <begin position="52"/>
        <end position="128"/>
    </location>
</feature>
<evidence type="ECO:0000313" key="6">
    <source>
        <dbReference type="Proteomes" id="UP000242320"/>
    </source>
</evidence>
<dbReference type="Pfam" id="PF13622">
    <property type="entry name" value="4HBT_3"/>
    <property type="match status" value="1"/>
</dbReference>
<comment type="caution">
    <text evidence="5">The sequence shown here is derived from an EMBL/GenBank/DDBJ whole genome shotgun (WGS) entry which is preliminary data.</text>
</comment>
<dbReference type="Gene3D" id="2.40.160.210">
    <property type="entry name" value="Acyl-CoA thioesterase, double hotdog domain"/>
    <property type="match status" value="1"/>
</dbReference>
<dbReference type="CDD" id="cd03445">
    <property type="entry name" value="Thioesterase_II_repeat2"/>
    <property type="match status" value="1"/>
</dbReference>
<dbReference type="PANTHER" id="PTHR11066">
    <property type="entry name" value="ACYL-COA THIOESTERASE"/>
    <property type="match status" value="1"/>
</dbReference>
<dbReference type="SUPFAM" id="SSF54637">
    <property type="entry name" value="Thioesterase/thiol ester dehydrase-isomerase"/>
    <property type="match status" value="2"/>
</dbReference>
<sequence length="312" mass="34612">MPAGCESQEPNAVDEPATQTHPDFAELLATLDLHRVDDDVFIGSHPSKNPMRTFGGQLMSQSFVASSRSLVRDDLPPGALSVHFINGGDTTKDIEFRVTRLRDERRFANRRVDAMQDGMLLSTALVSYMAGGRGLEHGVEPPEVADPHTQPTIGELLRGYEETVPHFVNALQPIEWRYTNDPAWVMRTKGDRLPHNRVWVKALGEVPDDPVLHTATMVYSSDTTVLDSVITTHGLSWGFDRIFAASANHSIWFHRQVNFNDWVLYSTSSPVAADSRGLGTGHFFDRSGQLLATVVQEGVLKYFPSSGRQNVT</sequence>
<feature type="domain" description="Acyl-CoA thioesterase 2 C-terminal" evidence="3">
    <location>
        <begin position="168"/>
        <end position="299"/>
    </location>
</feature>
<dbReference type="CDD" id="cd03444">
    <property type="entry name" value="Thioesterase_II_repeat1"/>
    <property type="match status" value="1"/>
</dbReference>
<reference evidence="5 6" key="1">
    <citation type="submission" date="2017-04" db="EMBL/GenBank/DDBJ databases">
        <title>The new phylogeny of genus Mycobacterium.</title>
        <authorList>
            <person name="Tortoli E."/>
            <person name="Trovato A."/>
            <person name="Cirillo D.M."/>
        </authorList>
    </citation>
    <scope>NUCLEOTIDE SEQUENCE [LARGE SCALE GENOMIC DNA]</scope>
    <source>
        <strain evidence="5 6">DSM 45247</strain>
    </source>
</reference>
<dbReference type="GO" id="GO:0006637">
    <property type="term" value="P:acyl-CoA metabolic process"/>
    <property type="evidence" value="ECO:0007669"/>
    <property type="project" value="InterPro"/>
</dbReference>
<evidence type="ECO:0000313" key="5">
    <source>
        <dbReference type="EMBL" id="OSC31976.1"/>
    </source>
</evidence>
<dbReference type="InterPro" id="IPR025652">
    <property type="entry name" value="TesB_C"/>
</dbReference>
<dbReference type="Proteomes" id="UP000242320">
    <property type="component" value="Unassembled WGS sequence"/>
</dbReference>
<dbReference type="InterPro" id="IPR003703">
    <property type="entry name" value="Acyl_CoA_thio"/>
</dbReference>
<gene>
    <name evidence="5" type="ORF">B8W69_02365</name>
</gene>